<feature type="transmembrane region" description="Helical" evidence="1">
    <location>
        <begin position="68"/>
        <end position="90"/>
    </location>
</feature>
<dbReference type="Proteomes" id="UP000317763">
    <property type="component" value="Unassembled WGS sequence"/>
</dbReference>
<name>A0A554X4S0_9BURK</name>
<accession>A0A554X4S0</accession>
<protein>
    <submittedName>
        <fullName evidence="2">Uncharacterized protein</fullName>
    </submittedName>
</protein>
<gene>
    <name evidence="2" type="ORF">Ttaiw_01776</name>
</gene>
<keyword evidence="1" id="KW-0812">Transmembrane</keyword>
<keyword evidence="3" id="KW-1185">Reference proteome</keyword>
<comment type="caution">
    <text evidence="2">The sequence shown here is derived from an EMBL/GenBank/DDBJ whole genome shotgun (WGS) entry which is preliminary data.</text>
</comment>
<dbReference type="AlphaFoldDB" id="A0A554X4S0"/>
<feature type="transmembrane region" description="Helical" evidence="1">
    <location>
        <begin position="37"/>
        <end position="56"/>
    </location>
</feature>
<keyword evidence="1" id="KW-0472">Membrane</keyword>
<evidence type="ECO:0000313" key="3">
    <source>
        <dbReference type="Proteomes" id="UP000317763"/>
    </source>
</evidence>
<organism evidence="2 3">
    <name type="scientific">Tepidimonas taiwanensis</name>
    <dbReference type="NCBI Taxonomy" id="307486"/>
    <lineage>
        <taxon>Bacteria</taxon>
        <taxon>Pseudomonadati</taxon>
        <taxon>Pseudomonadota</taxon>
        <taxon>Betaproteobacteria</taxon>
        <taxon>Burkholderiales</taxon>
        <taxon>Tepidimonas</taxon>
    </lineage>
</organism>
<proteinExistence type="predicted"/>
<dbReference type="EMBL" id="VJOM01000019">
    <property type="protein sequence ID" value="TSE30844.1"/>
    <property type="molecule type" value="Genomic_DNA"/>
</dbReference>
<reference evidence="2 3" key="1">
    <citation type="submission" date="2019-07" db="EMBL/GenBank/DDBJ databases">
        <title>Tepidimonas taiwanensis I1-1 draft genome.</title>
        <authorList>
            <person name="Da Costa M.S."/>
            <person name="Froufe H.J.C."/>
            <person name="Egas C."/>
            <person name="Albuquerque L."/>
        </authorList>
    </citation>
    <scope>NUCLEOTIDE SEQUENCE [LARGE SCALE GENOMIC DNA]</scope>
    <source>
        <strain evidence="2 3">I1-1</strain>
    </source>
</reference>
<dbReference type="RefSeq" id="WP_224440932.1">
    <property type="nucleotide sequence ID" value="NZ_CP083911.1"/>
</dbReference>
<sequence>MWNGMVVVWRERLEALLVIGVMWSWTTARHDQRRLRAGLGLGGACLVVVASGMRRVPLVALFRLSEWLLLVTATSLLVAGLDRLVAMAWWPTWVDPLWDVSGGIDDSLG</sequence>
<keyword evidence="1" id="KW-1133">Transmembrane helix</keyword>
<evidence type="ECO:0000313" key="2">
    <source>
        <dbReference type="EMBL" id="TSE30844.1"/>
    </source>
</evidence>
<evidence type="ECO:0000256" key="1">
    <source>
        <dbReference type="SAM" id="Phobius"/>
    </source>
</evidence>